<dbReference type="AlphaFoldDB" id="A0A183ACV7"/>
<dbReference type="Proteomes" id="UP000272942">
    <property type="component" value="Unassembled WGS sequence"/>
</dbReference>
<dbReference type="InterPro" id="IPR029019">
    <property type="entry name" value="HEX_eukaryotic_N"/>
</dbReference>
<evidence type="ECO:0000256" key="6">
    <source>
        <dbReference type="ARBA" id="ARBA00023295"/>
    </source>
</evidence>
<gene>
    <name evidence="11" type="ORF">ECPE_LOCUS4793</name>
</gene>
<evidence type="ECO:0000313" key="11">
    <source>
        <dbReference type="EMBL" id="VDP73652.1"/>
    </source>
</evidence>
<keyword evidence="5" id="KW-0325">Glycoprotein</keyword>
<feature type="chain" id="PRO_5043137951" description="beta-N-acetylhexosaminidase" evidence="8">
    <location>
        <begin position="22"/>
        <end position="390"/>
    </location>
</feature>
<dbReference type="InterPro" id="IPR017853">
    <property type="entry name" value="GH"/>
</dbReference>
<dbReference type="GO" id="GO:0004563">
    <property type="term" value="F:beta-N-acetylhexosaminidase activity"/>
    <property type="evidence" value="ECO:0007669"/>
    <property type="project" value="UniProtKB-EC"/>
</dbReference>
<dbReference type="Pfam" id="PF14845">
    <property type="entry name" value="Glycohydro_20b2"/>
    <property type="match status" value="1"/>
</dbReference>
<evidence type="ECO:0000259" key="9">
    <source>
        <dbReference type="Pfam" id="PF00728"/>
    </source>
</evidence>
<evidence type="ECO:0000256" key="8">
    <source>
        <dbReference type="SAM" id="SignalP"/>
    </source>
</evidence>
<dbReference type="PRINTS" id="PR00738">
    <property type="entry name" value="GLHYDRLASE20"/>
</dbReference>
<dbReference type="EC" id="3.2.1.52" evidence="3"/>
<dbReference type="GO" id="GO:0005764">
    <property type="term" value="C:lysosome"/>
    <property type="evidence" value="ECO:0007669"/>
    <property type="project" value="TreeGrafter"/>
</dbReference>
<keyword evidence="4" id="KW-0378">Hydrolase</keyword>
<evidence type="ECO:0000313" key="12">
    <source>
        <dbReference type="Proteomes" id="UP000272942"/>
    </source>
</evidence>
<dbReference type="InterPro" id="IPR025705">
    <property type="entry name" value="Beta_hexosaminidase_sua/sub"/>
</dbReference>
<dbReference type="Gene3D" id="3.20.20.80">
    <property type="entry name" value="Glycosidases"/>
    <property type="match status" value="2"/>
</dbReference>
<evidence type="ECO:0000256" key="7">
    <source>
        <dbReference type="PIRSR" id="PIRSR625705-1"/>
    </source>
</evidence>
<evidence type="ECO:0000259" key="10">
    <source>
        <dbReference type="Pfam" id="PF14845"/>
    </source>
</evidence>
<keyword evidence="6" id="KW-0326">Glycosidase</keyword>
<sequence>MIVCNIGRALWFCLLCVASVALVPKSTEHITRAGIYYLLDDRLEYVHNYSRCDLLQDALNRFAERLDQVSTDLGYENDKVKELSSLTKMQIHINSGCDESAQLLWPTEFMREEYVVDVSHGVINIVAEQIWGILHALETVQQLIFLNRFRMRIIQSQLILDEPRFAHRGYLIDTSRHYLQTELILNFLDAMSMVKMNVLHWHIVDDTSFPYYSHTFPNLTLKGAYHPFAYIYTREDVLRVIQHARSRGIRVMSEFDTPGHTQCWGLGHPELLTQCFDNHGNPTNELGPIDPTRNSSYEFMEQLMNEVKQTFPDNFVHLGGDEVDFSCCCWYLNYIQYGNDWIAQYNCDPTEFGGSIDFTGTPEEISRVLGGEAAMWGEYVDDTNIFSRSW</sequence>
<feature type="domain" description="Beta-hexosaminidase eukaryotic type N-terminal" evidence="10">
    <location>
        <begin position="52"/>
        <end position="143"/>
    </location>
</feature>
<accession>A0A183ACV7</accession>
<reference evidence="11 12" key="2">
    <citation type="submission" date="2018-11" db="EMBL/GenBank/DDBJ databases">
        <authorList>
            <consortium name="Pathogen Informatics"/>
        </authorList>
    </citation>
    <scope>NUCLEOTIDE SEQUENCE [LARGE SCALE GENOMIC DNA]</scope>
    <source>
        <strain evidence="11 12">Egypt</strain>
    </source>
</reference>
<keyword evidence="8" id="KW-0732">Signal</keyword>
<dbReference type="GO" id="GO:0030203">
    <property type="term" value="P:glycosaminoglycan metabolic process"/>
    <property type="evidence" value="ECO:0007669"/>
    <property type="project" value="TreeGrafter"/>
</dbReference>
<feature type="active site" description="Proton donor" evidence="7">
    <location>
        <position position="322"/>
    </location>
</feature>
<dbReference type="SUPFAM" id="SSF55545">
    <property type="entry name" value="beta-N-acetylhexosaminidase-like domain"/>
    <property type="match status" value="1"/>
</dbReference>
<dbReference type="Gene3D" id="3.30.379.10">
    <property type="entry name" value="Chitobiase/beta-hexosaminidase domain 2-like"/>
    <property type="match status" value="1"/>
</dbReference>
<evidence type="ECO:0000256" key="4">
    <source>
        <dbReference type="ARBA" id="ARBA00022801"/>
    </source>
</evidence>
<dbReference type="PANTHER" id="PTHR22600:SF21">
    <property type="entry name" value="BETA-HEXOSAMINIDASE A"/>
    <property type="match status" value="1"/>
</dbReference>
<dbReference type="WBParaSite" id="ECPE_0000480401-mRNA-1">
    <property type="protein sequence ID" value="ECPE_0000480401-mRNA-1"/>
    <property type="gene ID" value="ECPE_0000480401"/>
</dbReference>
<dbReference type="GO" id="GO:0016020">
    <property type="term" value="C:membrane"/>
    <property type="evidence" value="ECO:0007669"/>
    <property type="project" value="TreeGrafter"/>
</dbReference>
<evidence type="ECO:0000256" key="3">
    <source>
        <dbReference type="ARBA" id="ARBA00012663"/>
    </source>
</evidence>
<organism evidence="13">
    <name type="scientific">Echinostoma caproni</name>
    <dbReference type="NCBI Taxonomy" id="27848"/>
    <lineage>
        <taxon>Eukaryota</taxon>
        <taxon>Metazoa</taxon>
        <taxon>Spiralia</taxon>
        <taxon>Lophotrochozoa</taxon>
        <taxon>Platyhelminthes</taxon>
        <taxon>Trematoda</taxon>
        <taxon>Digenea</taxon>
        <taxon>Plagiorchiida</taxon>
        <taxon>Echinostomata</taxon>
        <taxon>Echinostomatoidea</taxon>
        <taxon>Echinostomatidae</taxon>
        <taxon>Echinostoma</taxon>
    </lineage>
</organism>
<proteinExistence type="inferred from homology"/>
<name>A0A183ACV7_9TREM</name>
<dbReference type="EMBL" id="UZAN01041644">
    <property type="protein sequence ID" value="VDP73652.1"/>
    <property type="molecule type" value="Genomic_DNA"/>
</dbReference>
<dbReference type="GO" id="GO:0006689">
    <property type="term" value="P:ganglioside catabolic process"/>
    <property type="evidence" value="ECO:0007669"/>
    <property type="project" value="TreeGrafter"/>
</dbReference>
<evidence type="ECO:0000313" key="13">
    <source>
        <dbReference type="WBParaSite" id="ECPE_0000480401-mRNA-1"/>
    </source>
</evidence>
<comment type="catalytic activity">
    <reaction evidence="1">
        <text>Hydrolysis of terminal non-reducing N-acetyl-D-hexosamine residues in N-acetyl-beta-D-hexosaminides.</text>
        <dbReference type="EC" id="3.2.1.52"/>
    </reaction>
</comment>
<dbReference type="InterPro" id="IPR015883">
    <property type="entry name" value="Glyco_hydro_20_cat"/>
</dbReference>
<dbReference type="SUPFAM" id="SSF51445">
    <property type="entry name" value="(Trans)glycosidases"/>
    <property type="match status" value="1"/>
</dbReference>
<feature type="domain" description="Glycoside hydrolase family 20 catalytic" evidence="9">
    <location>
        <begin position="165"/>
        <end position="327"/>
    </location>
</feature>
<evidence type="ECO:0000256" key="1">
    <source>
        <dbReference type="ARBA" id="ARBA00001231"/>
    </source>
</evidence>
<comment type="similarity">
    <text evidence="2">Belongs to the glycosyl hydrolase 20 family.</text>
</comment>
<dbReference type="InterPro" id="IPR029018">
    <property type="entry name" value="Hex-like_dom2"/>
</dbReference>
<dbReference type="GO" id="GO:0005975">
    <property type="term" value="P:carbohydrate metabolic process"/>
    <property type="evidence" value="ECO:0007669"/>
    <property type="project" value="InterPro"/>
</dbReference>
<protein>
    <recommendedName>
        <fullName evidence="3">beta-N-acetylhexosaminidase</fullName>
        <ecNumber evidence="3">3.2.1.52</ecNumber>
    </recommendedName>
</protein>
<dbReference type="Pfam" id="PF00728">
    <property type="entry name" value="Glyco_hydro_20"/>
    <property type="match status" value="1"/>
</dbReference>
<feature type="signal peptide" evidence="8">
    <location>
        <begin position="1"/>
        <end position="21"/>
    </location>
</feature>
<dbReference type="PANTHER" id="PTHR22600">
    <property type="entry name" value="BETA-HEXOSAMINIDASE"/>
    <property type="match status" value="1"/>
</dbReference>
<dbReference type="OrthoDB" id="428480at2759"/>
<evidence type="ECO:0000256" key="2">
    <source>
        <dbReference type="ARBA" id="ARBA00006285"/>
    </source>
</evidence>
<reference evidence="13" key="1">
    <citation type="submission" date="2016-06" db="UniProtKB">
        <authorList>
            <consortium name="WormBaseParasite"/>
        </authorList>
    </citation>
    <scope>IDENTIFICATION</scope>
</reference>
<keyword evidence="12" id="KW-1185">Reference proteome</keyword>
<evidence type="ECO:0000256" key="5">
    <source>
        <dbReference type="ARBA" id="ARBA00023180"/>
    </source>
</evidence>